<evidence type="ECO:0000313" key="2">
    <source>
        <dbReference type="Proteomes" id="UP001497623"/>
    </source>
</evidence>
<dbReference type="PANTHER" id="PTHR10404">
    <property type="entry name" value="N-ACETYLATED-ALPHA-LINKED ACIDIC DIPEPTIDASE"/>
    <property type="match status" value="1"/>
</dbReference>
<feature type="non-terminal residue" evidence="1">
    <location>
        <position position="133"/>
    </location>
</feature>
<dbReference type="EMBL" id="CAXKWB010005944">
    <property type="protein sequence ID" value="CAL4080686.1"/>
    <property type="molecule type" value="Genomic_DNA"/>
</dbReference>
<comment type="caution">
    <text evidence="1">The sequence shown here is derived from an EMBL/GenBank/DDBJ whole genome shotgun (WGS) entry which is preliminary data.</text>
</comment>
<accession>A0AAV2QHH0</accession>
<name>A0AAV2QHH0_MEGNR</name>
<dbReference type="InterPro" id="IPR039373">
    <property type="entry name" value="Peptidase_M28B"/>
</dbReference>
<dbReference type="Proteomes" id="UP001497623">
    <property type="component" value="Unassembled WGS sequence"/>
</dbReference>
<gene>
    <name evidence="1" type="ORF">MNOR_LOCUS11359</name>
</gene>
<dbReference type="PANTHER" id="PTHR10404:SF77">
    <property type="entry name" value="GLUTAMATE CARBOXYPEPTIDASE 2 HOMOLOG"/>
    <property type="match status" value="1"/>
</dbReference>
<evidence type="ECO:0000313" key="1">
    <source>
        <dbReference type="EMBL" id="CAL4080686.1"/>
    </source>
</evidence>
<dbReference type="GO" id="GO:0004180">
    <property type="term" value="F:carboxypeptidase activity"/>
    <property type="evidence" value="ECO:0007669"/>
    <property type="project" value="TreeGrafter"/>
</dbReference>
<organism evidence="1 2">
    <name type="scientific">Meganyctiphanes norvegica</name>
    <name type="common">Northern krill</name>
    <name type="synonym">Thysanopoda norvegica</name>
    <dbReference type="NCBI Taxonomy" id="48144"/>
    <lineage>
        <taxon>Eukaryota</taxon>
        <taxon>Metazoa</taxon>
        <taxon>Ecdysozoa</taxon>
        <taxon>Arthropoda</taxon>
        <taxon>Crustacea</taxon>
        <taxon>Multicrustacea</taxon>
        <taxon>Malacostraca</taxon>
        <taxon>Eumalacostraca</taxon>
        <taxon>Eucarida</taxon>
        <taxon>Euphausiacea</taxon>
        <taxon>Euphausiidae</taxon>
        <taxon>Meganyctiphanes</taxon>
    </lineage>
</organism>
<sequence length="133" mass="15311">MDHLTVDNWIEDQDNMVQKIIDMVNADNIRENLRNVSYKPHLAGTPQDNNLAELFRNRLLEAGFDTAELVPYNVLLSRPNASSPNIISLHTESEISEEIWRSHYKETELHEDDFDENFIHAFNAYTPAANIAS</sequence>
<keyword evidence="2" id="KW-1185">Reference proteome</keyword>
<dbReference type="Gene3D" id="3.40.630.10">
    <property type="entry name" value="Zn peptidases"/>
    <property type="match status" value="1"/>
</dbReference>
<proteinExistence type="predicted"/>
<dbReference type="Gene3D" id="3.50.30.30">
    <property type="match status" value="1"/>
</dbReference>
<reference evidence="1 2" key="1">
    <citation type="submission" date="2024-05" db="EMBL/GenBank/DDBJ databases">
        <authorList>
            <person name="Wallberg A."/>
        </authorList>
    </citation>
    <scope>NUCLEOTIDE SEQUENCE [LARGE SCALE GENOMIC DNA]</scope>
</reference>
<dbReference type="SUPFAM" id="SSF53187">
    <property type="entry name" value="Zn-dependent exopeptidases"/>
    <property type="match status" value="1"/>
</dbReference>
<dbReference type="AlphaFoldDB" id="A0AAV2QHH0"/>
<protein>
    <submittedName>
        <fullName evidence="1">Uncharacterized protein</fullName>
    </submittedName>
</protein>